<feature type="chain" id="PRO_5040771535" evidence="1">
    <location>
        <begin position="17"/>
        <end position="138"/>
    </location>
</feature>
<feature type="signal peptide" evidence="1">
    <location>
        <begin position="1"/>
        <end position="16"/>
    </location>
</feature>
<comment type="caution">
    <text evidence="2">The sequence shown here is derived from an EMBL/GenBank/DDBJ whole genome shotgun (WGS) entry which is preliminary data.</text>
</comment>
<dbReference type="InterPro" id="IPR045469">
    <property type="entry name" value="Nis1"/>
</dbReference>
<dbReference type="Pfam" id="PF19271">
    <property type="entry name" value="Nis1"/>
    <property type="match status" value="1"/>
</dbReference>
<organism evidence="2 3">
    <name type="scientific">Penicillium alfredii</name>
    <dbReference type="NCBI Taxonomy" id="1506179"/>
    <lineage>
        <taxon>Eukaryota</taxon>
        <taxon>Fungi</taxon>
        <taxon>Dikarya</taxon>
        <taxon>Ascomycota</taxon>
        <taxon>Pezizomycotina</taxon>
        <taxon>Eurotiomycetes</taxon>
        <taxon>Eurotiomycetidae</taxon>
        <taxon>Eurotiales</taxon>
        <taxon>Aspergillaceae</taxon>
        <taxon>Penicillium</taxon>
    </lineage>
</organism>
<dbReference type="GeneID" id="81391630"/>
<evidence type="ECO:0000313" key="2">
    <source>
        <dbReference type="EMBL" id="KAJ5104533.1"/>
    </source>
</evidence>
<keyword evidence="3" id="KW-1185">Reference proteome</keyword>
<accession>A0A9W9KGB2</accession>
<dbReference type="EMBL" id="JAPMSZ010000004">
    <property type="protein sequence ID" value="KAJ5104533.1"/>
    <property type="molecule type" value="Genomic_DNA"/>
</dbReference>
<reference evidence="2" key="2">
    <citation type="journal article" date="2023" name="IMA Fungus">
        <title>Comparative genomic study of the Penicillium genus elucidates a diverse pangenome and 15 lateral gene transfer events.</title>
        <authorList>
            <person name="Petersen C."/>
            <person name="Sorensen T."/>
            <person name="Nielsen M.R."/>
            <person name="Sondergaard T.E."/>
            <person name="Sorensen J.L."/>
            <person name="Fitzpatrick D.A."/>
            <person name="Frisvad J.C."/>
            <person name="Nielsen K.L."/>
        </authorList>
    </citation>
    <scope>NUCLEOTIDE SEQUENCE</scope>
    <source>
        <strain evidence="2">IBT 34128</strain>
    </source>
</reference>
<dbReference type="OrthoDB" id="2841294at2759"/>
<evidence type="ECO:0000256" key="1">
    <source>
        <dbReference type="SAM" id="SignalP"/>
    </source>
</evidence>
<proteinExistence type="predicted"/>
<keyword evidence="1" id="KW-0732">Signal</keyword>
<name>A0A9W9KGB2_9EURO</name>
<sequence>MKSIFSLVALFGIALAQNAHIGLPTTGQKLSRGDDVTVQVQRPNTLSPSQEMAVAIGIASCGKKGCNVASDVLGTVVYNGKFKPEYHESGLPPYQNFTVKVPDSLAQGRAQVNVAHATLVGAGPQPYLESLNRTVVIV</sequence>
<dbReference type="RefSeq" id="XP_056513529.1">
    <property type="nucleotide sequence ID" value="XM_056652462.1"/>
</dbReference>
<gene>
    <name evidence="2" type="ORF">NUU61_001880</name>
</gene>
<protein>
    <submittedName>
        <fullName evidence="2">Uncharacterized protein</fullName>
    </submittedName>
</protein>
<dbReference type="Proteomes" id="UP001141434">
    <property type="component" value="Unassembled WGS sequence"/>
</dbReference>
<evidence type="ECO:0000313" key="3">
    <source>
        <dbReference type="Proteomes" id="UP001141434"/>
    </source>
</evidence>
<dbReference type="AlphaFoldDB" id="A0A9W9KGB2"/>
<reference evidence="2" key="1">
    <citation type="submission" date="2022-11" db="EMBL/GenBank/DDBJ databases">
        <authorList>
            <person name="Petersen C."/>
        </authorList>
    </citation>
    <scope>NUCLEOTIDE SEQUENCE</scope>
    <source>
        <strain evidence="2">IBT 34128</strain>
    </source>
</reference>